<proteinExistence type="predicted"/>
<dbReference type="Pfam" id="PF11188">
    <property type="entry name" value="DUF2975"/>
    <property type="match status" value="1"/>
</dbReference>
<keyword evidence="1" id="KW-0472">Membrane</keyword>
<gene>
    <name evidence="2" type="ORF">JJN12_00335</name>
</gene>
<feature type="transmembrane region" description="Helical" evidence="1">
    <location>
        <begin position="12"/>
        <end position="37"/>
    </location>
</feature>
<evidence type="ECO:0000313" key="2">
    <source>
        <dbReference type="EMBL" id="MBK5896238.1"/>
    </source>
</evidence>
<keyword evidence="3" id="KW-1185">Reference proteome</keyword>
<reference evidence="2 3" key="1">
    <citation type="submission" date="2021-01" db="EMBL/GenBank/DDBJ databases">
        <title>Isolation and description of Catonella massiliensis sp. nov., a novel Catonella species, isolated from a stable periodontitis subject.</title>
        <authorList>
            <person name="Antezack A."/>
            <person name="Boxberger M."/>
            <person name="La Scola B."/>
            <person name="Monnet-Corti V."/>
        </authorList>
    </citation>
    <scope>NUCLEOTIDE SEQUENCE [LARGE SCALE GENOMIC DNA]</scope>
    <source>
        <strain evidence="2 3">Marseille-Q4567</strain>
    </source>
</reference>
<dbReference type="InterPro" id="IPR021354">
    <property type="entry name" value="DUF2975"/>
</dbReference>
<keyword evidence="1" id="KW-0812">Transmembrane</keyword>
<dbReference type="EMBL" id="JAEPRJ010000001">
    <property type="protein sequence ID" value="MBK5896238.1"/>
    <property type="molecule type" value="Genomic_DNA"/>
</dbReference>
<dbReference type="Proteomes" id="UP000604730">
    <property type="component" value="Unassembled WGS sequence"/>
</dbReference>
<evidence type="ECO:0000256" key="1">
    <source>
        <dbReference type="SAM" id="Phobius"/>
    </source>
</evidence>
<dbReference type="RefSeq" id="WP_208427825.1">
    <property type="nucleotide sequence ID" value="NZ_JAEPRJ010000001.1"/>
</dbReference>
<comment type="caution">
    <text evidence="2">The sequence shown here is derived from an EMBL/GenBank/DDBJ whole genome shotgun (WGS) entry which is preliminary data.</text>
</comment>
<sequence>MKDSLISSKKSIILTKFCIIVLMFISVVMMFFGNYLITRFLAMTGGARINISKELSFYIITFISYVLGIIALCTLFCMFRLVSNLEKDRVFTAENIKWLRYISFGCLAAGSLLIIVTVLYDKYFLVLTLAALFMMLIVRVIKNAFEQALAMKEELDLTI</sequence>
<name>A0ABS1IWG7_9FIRM</name>
<organism evidence="2 3">
    <name type="scientific">Catonella massiliensis</name>
    <dbReference type="NCBI Taxonomy" id="2799636"/>
    <lineage>
        <taxon>Bacteria</taxon>
        <taxon>Bacillati</taxon>
        <taxon>Bacillota</taxon>
        <taxon>Clostridia</taxon>
        <taxon>Lachnospirales</taxon>
        <taxon>Lachnospiraceae</taxon>
        <taxon>Catonella</taxon>
    </lineage>
</organism>
<keyword evidence="1" id="KW-1133">Transmembrane helix</keyword>
<evidence type="ECO:0000313" key="3">
    <source>
        <dbReference type="Proteomes" id="UP000604730"/>
    </source>
</evidence>
<accession>A0ABS1IWG7</accession>
<feature type="transmembrane region" description="Helical" evidence="1">
    <location>
        <begin position="57"/>
        <end position="77"/>
    </location>
</feature>
<feature type="transmembrane region" description="Helical" evidence="1">
    <location>
        <begin position="98"/>
        <end position="117"/>
    </location>
</feature>
<protein>
    <submittedName>
        <fullName evidence="2">DUF2975 domain-containing protein</fullName>
    </submittedName>
</protein>
<feature type="transmembrane region" description="Helical" evidence="1">
    <location>
        <begin position="123"/>
        <end position="141"/>
    </location>
</feature>